<sequence>MSGIPSPGAGRLTVVLLAVVAAVLAYPWRTPNHQWALGIAIAVVLVSLLWWRGRYLTTIAGQRLRVLLRRRPIEASPAELHRAGVDAVATVLVRVDGDDRQPPLGLLSGYLDRYGLRADSVRVTTRSTADDATTWVGLTFSGARNLSALQARSAQIPLREAAENAARRLIGQLREIGWTATIADPDQVPDLVAADAREQWQSVTDARGYLTTYAAQNPEALAAVSLATAAEAWTVVEIAGTSRLDRVRAGAAIRTEGKPSTPTAGLVSIPGRQASALAALHPLSGARLVN</sequence>
<name>A0A7I7SPA9_9MYCO</name>
<evidence type="ECO:0000256" key="6">
    <source>
        <dbReference type="ARBA" id="ARBA00023136"/>
    </source>
</evidence>
<dbReference type="NCBIfam" id="TIGR03923">
    <property type="entry name" value="T7SS_EccE"/>
    <property type="match status" value="1"/>
</dbReference>
<feature type="transmembrane region" description="Helical" evidence="7">
    <location>
        <begin position="12"/>
        <end position="29"/>
    </location>
</feature>
<proteinExistence type="inferred from homology"/>
<comment type="subcellular location">
    <subcellularLocation>
        <location evidence="1">Cell membrane</location>
    </subcellularLocation>
</comment>
<evidence type="ECO:0000256" key="2">
    <source>
        <dbReference type="ARBA" id="ARBA00007759"/>
    </source>
</evidence>
<keyword evidence="6 7" id="KW-0472">Membrane</keyword>
<comment type="similarity">
    <text evidence="2">Belongs to the EccE family.</text>
</comment>
<evidence type="ECO:0000256" key="1">
    <source>
        <dbReference type="ARBA" id="ARBA00004236"/>
    </source>
</evidence>
<keyword evidence="10" id="KW-1185">Reference proteome</keyword>
<dbReference type="Pfam" id="PF11203">
    <property type="entry name" value="EccE"/>
    <property type="match status" value="1"/>
</dbReference>
<keyword evidence="5 7" id="KW-1133">Transmembrane helix</keyword>
<feature type="domain" description="Type VII secretion system protein EccE" evidence="8">
    <location>
        <begin position="131"/>
        <end position="214"/>
    </location>
</feature>
<reference evidence="9 10" key="1">
    <citation type="journal article" date="2019" name="Emerg. Microbes Infect.">
        <title>Comprehensive subspecies identification of 175 nontuberculous mycobacteria species based on 7547 genomic profiles.</title>
        <authorList>
            <person name="Matsumoto Y."/>
            <person name="Kinjo T."/>
            <person name="Motooka D."/>
            <person name="Nabeya D."/>
            <person name="Jung N."/>
            <person name="Uechi K."/>
            <person name="Horii T."/>
            <person name="Iida T."/>
            <person name="Fujita J."/>
            <person name="Nakamura S."/>
        </authorList>
    </citation>
    <scope>NUCLEOTIDE SEQUENCE [LARGE SCALE GENOMIC DNA]</scope>
    <source>
        <strain evidence="9 10">JCM 30395</strain>
    </source>
</reference>
<evidence type="ECO:0000256" key="5">
    <source>
        <dbReference type="ARBA" id="ARBA00022989"/>
    </source>
</evidence>
<dbReference type="KEGG" id="msar:MSAR_19800"/>
<dbReference type="EMBL" id="AP022595">
    <property type="protein sequence ID" value="BBY58844.1"/>
    <property type="molecule type" value="Genomic_DNA"/>
</dbReference>
<evidence type="ECO:0000256" key="3">
    <source>
        <dbReference type="ARBA" id="ARBA00022475"/>
    </source>
</evidence>
<evidence type="ECO:0000313" key="10">
    <source>
        <dbReference type="Proteomes" id="UP000466445"/>
    </source>
</evidence>
<protein>
    <submittedName>
        <fullName evidence="9">ESX-3 secretion system protein EccE3</fullName>
    </submittedName>
</protein>
<dbReference type="InterPro" id="IPR021368">
    <property type="entry name" value="T7SS_EccE"/>
</dbReference>
<feature type="transmembrane region" description="Helical" evidence="7">
    <location>
        <begin position="35"/>
        <end position="53"/>
    </location>
</feature>
<evidence type="ECO:0000256" key="4">
    <source>
        <dbReference type="ARBA" id="ARBA00022692"/>
    </source>
</evidence>
<keyword evidence="3" id="KW-1003">Cell membrane</keyword>
<gene>
    <name evidence="9" type="primary">eccE3</name>
    <name evidence="9" type="ORF">MSAR_19800</name>
</gene>
<keyword evidence="4 7" id="KW-0812">Transmembrane</keyword>
<evidence type="ECO:0000256" key="7">
    <source>
        <dbReference type="SAM" id="Phobius"/>
    </source>
</evidence>
<dbReference type="AlphaFoldDB" id="A0A7I7SPA9"/>
<dbReference type="InterPro" id="IPR050051">
    <property type="entry name" value="EccE_dom"/>
</dbReference>
<dbReference type="Proteomes" id="UP000466445">
    <property type="component" value="Chromosome"/>
</dbReference>
<organism evidence="9 10">
    <name type="scientific">Mycolicibacterium sarraceniae</name>
    <dbReference type="NCBI Taxonomy" id="1534348"/>
    <lineage>
        <taxon>Bacteria</taxon>
        <taxon>Bacillati</taxon>
        <taxon>Actinomycetota</taxon>
        <taxon>Actinomycetes</taxon>
        <taxon>Mycobacteriales</taxon>
        <taxon>Mycobacteriaceae</taxon>
        <taxon>Mycolicibacterium</taxon>
    </lineage>
</organism>
<dbReference type="GO" id="GO:0005886">
    <property type="term" value="C:plasma membrane"/>
    <property type="evidence" value="ECO:0007669"/>
    <property type="project" value="UniProtKB-SubCell"/>
</dbReference>
<dbReference type="RefSeq" id="WP_163696581.1">
    <property type="nucleotide sequence ID" value="NZ_AP022595.1"/>
</dbReference>
<evidence type="ECO:0000313" key="9">
    <source>
        <dbReference type="EMBL" id="BBY58844.1"/>
    </source>
</evidence>
<accession>A0A7I7SPA9</accession>
<evidence type="ECO:0000259" key="8">
    <source>
        <dbReference type="Pfam" id="PF11203"/>
    </source>
</evidence>